<reference evidence="1" key="1">
    <citation type="submission" date="2022-01" db="EMBL/GenBank/DDBJ databases">
        <authorList>
            <person name="King R."/>
        </authorList>
    </citation>
    <scope>NUCLEOTIDE SEQUENCE</scope>
</reference>
<dbReference type="AlphaFoldDB" id="A0A9N9T2V6"/>
<evidence type="ECO:0000313" key="1">
    <source>
        <dbReference type="EMBL" id="CAG9834659.1"/>
    </source>
</evidence>
<accession>A0A9N9T2V6</accession>
<dbReference type="OrthoDB" id="6819250at2759"/>
<proteinExistence type="predicted"/>
<dbReference type="PANTHER" id="PTHR33395:SF22">
    <property type="entry name" value="REVERSE TRANSCRIPTASE DOMAIN-CONTAINING PROTEIN"/>
    <property type="match status" value="1"/>
</dbReference>
<name>A0A9N9T2V6_DIABA</name>
<dbReference type="EMBL" id="OU898280">
    <property type="protein sequence ID" value="CAG9834659.1"/>
    <property type="molecule type" value="Genomic_DNA"/>
</dbReference>
<dbReference type="Proteomes" id="UP001153709">
    <property type="component" value="Chromosome 5"/>
</dbReference>
<dbReference type="PANTHER" id="PTHR33395">
    <property type="entry name" value="TRANSCRIPTASE, PUTATIVE-RELATED-RELATED"/>
    <property type="match status" value="1"/>
</dbReference>
<sequence length="340" mass="40319">MFFLFVKKTYTIFSQKNFYNLELTVELPGFEKHDQLNYEEFYYDFKNANYIGLNDYFASLNWDLLLSDDVNYSLAVFYDFMFTGFDFFVPIKNFKTSSFPIWFHGKLRKLIYLKKKLHKQYKLFGRRDDYLRFSQLRNEIKQVSSQCYSNYLNNIENGILSNPRHFWKYINNNRKSYNLPSNMFYGDSISDNAQDIVSLFGKFFSTTYSNSKINQIPIFNYQQSVNVNNYRIEVSDIIDSVLKMPWKLSLGPDCLPAYVLKHCIFTLVKPICYLFNSSLSTGIFPDLWKTSYLTPIFKSGNKNDVENYRAVCSQSVLSKLFECLVNNFLTWNCKDLIDVR</sequence>
<evidence type="ECO:0000313" key="2">
    <source>
        <dbReference type="Proteomes" id="UP001153709"/>
    </source>
</evidence>
<organism evidence="1 2">
    <name type="scientific">Diabrotica balteata</name>
    <name type="common">Banded cucumber beetle</name>
    <dbReference type="NCBI Taxonomy" id="107213"/>
    <lineage>
        <taxon>Eukaryota</taxon>
        <taxon>Metazoa</taxon>
        <taxon>Ecdysozoa</taxon>
        <taxon>Arthropoda</taxon>
        <taxon>Hexapoda</taxon>
        <taxon>Insecta</taxon>
        <taxon>Pterygota</taxon>
        <taxon>Neoptera</taxon>
        <taxon>Endopterygota</taxon>
        <taxon>Coleoptera</taxon>
        <taxon>Polyphaga</taxon>
        <taxon>Cucujiformia</taxon>
        <taxon>Chrysomeloidea</taxon>
        <taxon>Chrysomelidae</taxon>
        <taxon>Galerucinae</taxon>
        <taxon>Diabroticina</taxon>
        <taxon>Diabroticites</taxon>
        <taxon>Diabrotica</taxon>
    </lineage>
</organism>
<protein>
    <submittedName>
        <fullName evidence="1">Uncharacterized protein</fullName>
    </submittedName>
</protein>
<gene>
    <name evidence="1" type="ORF">DIABBA_LOCUS7947</name>
</gene>
<keyword evidence="2" id="KW-1185">Reference proteome</keyword>